<organism evidence="1 2">
    <name type="scientific">Homarus americanus</name>
    <name type="common">American lobster</name>
    <dbReference type="NCBI Taxonomy" id="6706"/>
    <lineage>
        <taxon>Eukaryota</taxon>
        <taxon>Metazoa</taxon>
        <taxon>Ecdysozoa</taxon>
        <taxon>Arthropoda</taxon>
        <taxon>Crustacea</taxon>
        <taxon>Multicrustacea</taxon>
        <taxon>Malacostraca</taxon>
        <taxon>Eumalacostraca</taxon>
        <taxon>Eucarida</taxon>
        <taxon>Decapoda</taxon>
        <taxon>Pleocyemata</taxon>
        <taxon>Astacidea</taxon>
        <taxon>Nephropoidea</taxon>
        <taxon>Nephropidae</taxon>
        <taxon>Homarus</taxon>
    </lineage>
</organism>
<accession>A0A8J5JTP7</accession>
<evidence type="ECO:0000313" key="2">
    <source>
        <dbReference type="Proteomes" id="UP000747542"/>
    </source>
</evidence>
<proteinExistence type="predicted"/>
<dbReference type="AlphaFoldDB" id="A0A8J5JTP7"/>
<keyword evidence="2" id="KW-1185">Reference proteome</keyword>
<sequence length="270" mass="30414">MIERHTPVLHQFVMQLYGAVDEDVTTVDAARSHLFFHKGRDFDHMPPSSDALHQHIRRATYQSGQVWGNSLQKDPQPVSPTEWGWEQETLDTVPVPVYITIPTISRKIPELSICCCSSECKPPCTCCMNEQPCTTLCGCHYSLARDIPPMSVDQYGFENCCDPSETSWHTITHGRGFTESVLKKWIFGLPVAHHVCENVEELCGIQTSSSFQHIELRGSRITKDEEDLQKFVARLQQQSPFITTEDLVSLSSGLVATENINCYKALDVGK</sequence>
<evidence type="ECO:0000313" key="1">
    <source>
        <dbReference type="EMBL" id="KAG7160798.1"/>
    </source>
</evidence>
<reference evidence="1" key="1">
    <citation type="journal article" date="2021" name="Sci. Adv.">
        <title>The American lobster genome reveals insights on longevity, neural, and immune adaptations.</title>
        <authorList>
            <person name="Polinski J.M."/>
            <person name="Zimin A.V."/>
            <person name="Clark K.F."/>
            <person name="Kohn A.B."/>
            <person name="Sadowski N."/>
            <person name="Timp W."/>
            <person name="Ptitsyn A."/>
            <person name="Khanna P."/>
            <person name="Romanova D.Y."/>
            <person name="Williams P."/>
            <person name="Greenwood S.J."/>
            <person name="Moroz L.L."/>
            <person name="Walt D.R."/>
            <person name="Bodnar A.G."/>
        </authorList>
    </citation>
    <scope>NUCLEOTIDE SEQUENCE</scope>
    <source>
        <strain evidence="1">GMGI-L3</strain>
    </source>
</reference>
<name>A0A8J5JTP7_HOMAM</name>
<protein>
    <submittedName>
        <fullName evidence="1">Uncharacterized protein</fullName>
    </submittedName>
</protein>
<gene>
    <name evidence="1" type="ORF">Hamer_G025792</name>
</gene>
<comment type="caution">
    <text evidence="1">The sequence shown here is derived from an EMBL/GenBank/DDBJ whole genome shotgun (WGS) entry which is preliminary data.</text>
</comment>
<dbReference type="Proteomes" id="UP000747542">
    <property type="component" value="Unassembled WGS sequence"/>
</dbReference>
<dbReference type="EMBL" id="JAHLQT010030696">
    <property type="protein sequence ID" value="KAG7160798.1"/>
    <property type="molecule type" value="Genomic_DNA"/>
</dbReference>